<evidence type="ECO:0000256" key="1">
    <source>
        <dbReference type="ARBA" id="ARBA00004651"/>
    </source>
</evidence>
<feature type="domain" description="HMA" evidence="19">
    <location>
        <begin position="18"/>
        <end position="83"/>
    </location>
</feature>
<keyword evidence="13" id="KW-1278">Translocase</keyword>
<dbReference type="InterPro" id="IPR044492">
    <property type="entry name" value="P_typ_ATPase_HD_dom"/>
</dbReference>
<dbReference type="InterPro" id="IPR027256">
    <property type="entry name" value="P-typ_ATPase_IB"/>
</dbReference>
<dbReference type="InterPro" id="IPR001757">
    <property type="entry name" value="P_typ_ATPase"/>
</dbReference>
<dbReference type="EMBL" id="QOKW01000012">
    <property type="protein sequence ID" value="KAA0679486.1"/>
    <property type="molecule type" value="Genomic_DNA"/>
</dbReference>
<dbReference type="InterPro" id="IPR023299">
    <property type="entry name" value="ATPase_P-typ_cyto_dom_N"/>
</dbReference>
<dbReference type="Proteomes" id="UP000480854">
    <property type="component" value="Unassembled WGS sequence"/>
</dbReference>
<dbReference type="InterPro" id="IPR017969">
    <property type="entry name" value="Heavy-metal-associated_CS"/>
</dbReference>
<dbReference type="AlphaFoldDB" id="A0A9W7TWH6"/>
<feature type="transmembrane region" description="Helical" evidence="18">
    <location>
        <begin position="238"/>
        <end position="260"/>
    </location>
</feature>
<dbReference type="GO" id="GO:0140581">
    <property type="term" value="F:P-type monovalent copper transporter activity"/>
    <property type="evidence" value="ECO:0007669"/>
    <property type="project" value="UniProtKB-EC"/>
</dbReference>
<dbReference type="SUPFAM" id="SSF56784">
    <property type="entry name" value="HAD-like"/>
    <property type="match status" value="1"/>
</dbReference>
<dbReference type="Pfam" id="PF00702">
    <property type="entry name" value="Hydrolase"/>
    <property type="match status" value="1"/>
</dbReference>
<dbReference type="Pfam" id="PF00403">
    <property type="entry name" value="HMA"/>
    <property type="match status" value="2"/>
</dbReference>
<dbReference type="SUPFAM" id="SSF55008">
    <property type="entry name" value="HMA, heavy metal-associated domain"/>
    <property type="match status" value="2"/>
</dbReference>
<evidence type="ECO:0000256" key="9">
    <source>
        <dbReference type="ARBA" id="ARBA00022741"/>
    </source>
</evidence>
<dbReference type="GO" id="GO:0005524">
    <property type="term" value="F:ATP binding"/>
    <property type="evidence" value="ECO:0007669"/>
    <property type="project" value="UniProtKB-UniRule"/>
</dbReference>
<dbReference type="NCBIfam" id="TIGR01525">
    <property type="entry name" value="ATPase-IB_hvy"/>
    <property type="match status" value="1"/>
</dbReference>
<evidence type="ECO:0000256" key="15">
    <source>
        <dbReference type="ARBA" id="ARBA00023008"/>
    </source>
</evidence>
<feature type="transmembrane region" description="Helical" evidence="18">
    <location>
        <begin position="207"/>
        <end position="226"/>
    </location>
</feature>
<keyword evidence="10" id="KW-0187">Copper transport</keyword>
<keyword evidence="16" id="KW-0406">Ion transport</keyword>
<dbReference type="FunFam" id="2.70.150.10:FF:000020">
    <property type="entry name" value="Copper-exporting P-type ATPase A"/>
    <property type="match status" value="1"/>
</dbReference>
<evidence type="ECO:0000256" key="11">
    <source>
        <dbReference type="ARBA" id="ARBA00022840"/>
    </source>
</evidence>
<dbReference type="Gene3D" id="3.30.70.100">
    <property type="match status" value="2"/>
</dbReference>
<dbReference type="InterPro" id="IPR036412">
    <property type="entry name" value="HAD-like_sf"/>
</dbReference>
<feature type="transmembrane region" description="Helical" evidence="18">
    <location>
        <begin position="450"/>
        <end position="475"/>
    </location>
</feature>
<keyword evidence="8" id="KW-0677">Repeat</keyword>
<dbReference type="CDD" id="cd00371">
    <property type="entry name" value="HMA"/>
    <property type="match status" value="2"/>
</dbReference>
<evidence type="ECO:0000256" key="4">
    <source>
        <dbReference type="ARBA" id="ARBA00022448"/>
    </source>
</evidence>
<dbReference type="GO" id="GO:0005507">
    <property type="term" value="F:copper ion binding"/>
    <property type="evidence" value="ECO:0007669"/>
    <property type="project" value="InterPro"/>
</dbReference>
<dbReference type="Gene3D" id="3.40.1110.10">
    <property type="entry name" value="Calcium-transporting ATPase, cytoplasmic domain N"/>
    <property type="match status" value="1"/>
</dbReference>
<dbReference type="InterPro" id="IPR036163">
    <property type="entry name" value="HMA_dom_sf"/>
</dbReference>
<keyword evidence="6 18" id="KW-0812">Transmembrane</keyword>
<dbReference type="PROSITE" id="PS00154">
    <property type="entry name" value="ATPASE_E1_E2"/>
    <property type="match status" value="1"/>
</dbReference>
<feature type="transmembrane region" description="Helical" evidence="18">
    <location>
        <begin position="180"/>
        <end position="201"/>
    </location>
</feature>
<dbReference type="InterPro" id="IPR023214">
    <property type="entry name" value="HAD_sf"/>
</dbReference>
<evidence type="ECO:0000256" key="6">
    <source>
        <dbReference type="ARBA" id="ARBA00022692"/>
    </source>
</evidence>
<dbReference type="GO" id="GO:0016887">
    <property type="term" value="F:ATP hydrolysis activity"/>
    <property type="evidence" value="ECO:0007669"/>
    <property type="project" value="InterPro"/>
</dbReference>
<dbReference type="GO" id="GO:0060003">
    <property type="term" value="P:copper ion export"/>
    <property type="evidence" value="ECO:0007669"/>
    <property type="project" value="UniProtKB-ARBA"/>
</dbReference>
<dbReference type="GO" id="GO:0005886">
    <property type="term" value="C:plasma membrane"/>
    <property type="evidence" value="ECO:0007669"/>
    <property type="project" value="UniProtKB-SubCell"/>
</dbReference>
<sequence length="817" mass="84290">MAYTAAQDRSAPREQAASEVDIGIGGMTCASCVGRVEQAIRKVPGVTDVSVNLATEKARIAFQGTPNTQGVVEAIEAAGYEPLLSQLAGAELDLRVEGMTCASCVGRVEKALRKVPGVAEATVNLATERAHVVGQGLDAAALVEAVENAGYTASPVTPDQAATAAPDEAQNRSRRDLHHVLIGAALSAPLVVGMIGDLLGLHMMLPGWVQFALATPVQFWLGWRFYRAAYKAVRAGTGNMDLLVALGTSAAWGLSVYMLLAAPAGVAPHLYFEASAVLITFVLLGKWLESRAKGQTAAAIRALMGLRPDKARVRRDGAEIEVPVGQVTVGDHVVVRPGERVPVDGRVVEGASSVDESMLTGEPLPVEKGVDAKVTGGSINVDGLLVIETTAVGSETMLSKIVRLVEGAQASKAPIQRTVDRVSAVFVPVVLVIAAITFAAWWGLTGDVETAIITAVSVLVIACPCALGLATPTAIMVGTGAAARRGILIKDAEALERAHAVTAVAFDKTGTLTEGKPRVTDLVPAKGLAEAEILRGAVTLQQGSEHPLAHAVRARAEDEGVSVGALVDFKALAGRGVSGVVDGRSLLLGTKRLMAETGLADAVLVTAAAGLESSGRTVSWLAEVAPEKRVLGLVAFGDTVKESARVAVSKLHEQGIEAVMVTGDSKGAAQAVARELGIDQVFAEVLPGDKAEVVATLKREGKVVAMVGDGINDAPALAAADVGIAMATGTDVAMHTAGVTLMRGDPVLVGGSIDVSRRTYAKIKQGLFWAFAYNVIGIPLAALGYLSPVLAGAAMALSSVSVVLNALTLRGWKPRGL</sequence>
<protein>
    <recommendedName>
        <fullName evidence="3">P-type Cu(+) transporter</fullName>
        <ecNumber evidence="3">7.2.2.8</ecNumber>
    </recommendedName>
</protein>
<dbReference type="PROSITE" id="PS01047">
    <property type="entry name" value="HMA_1"/>
    <property type="match status" value="2"/>
</dbReference>
<dbReference type="SFLD" id="SFLDF00027">
    <property type="entry name" value="p-type_atpase"/>
    <property type="match status" value="1"/>
</dbReference>
<evidence type="ECO:0000256" key="10">
    <source>
        <dbReference type="ARBA" id="ARBA00022796"/>
    </source>
</evidence>
<evidence type="ECO:0000256" key="12">
    <source>
        <dbReference type="ARBA" id="ARBA00022842"/>
    </source>
</evidence>
<proteinExistence type="inferred from homology"/>
<dbReference type="InterPro" id="IPR006121">
    <property type="entry name" value="HMA_dom"/>
</dbReference>
<feature type="transmembrane region" description="Helical" evidence="18">
    <location>
        <begin position="792"/>
        <end position="812"/>
    </location>
</feature>
<keyword evidence="12" id="KW-0460">Magnesium</keyword>
<dbReference type="OrthoDB" id="9760802at2"/>
<dbReference type="FunFam" id="3.30.70.100:FF:000005">
    <property type="entry name" value="Copper-exporting P-type ATPase A"/>
    <property type="match status" value="2"/>
</dbReference>
<dbReference type="InterPro" id="IPR059000">
    <property type="entry name" value="ATPase_P-type_domA"/>
</dbReference>
<evidence type="ECO:0000256" key="8">
    <source>
        <dbReference type="ARBA" id="ARBA00022737"/>
    </source>
</evidence>
<evidence type="ECO:0000256" key="13">
    <source>
        <dbReference type="ARBA" id="ARBA00022967"/>
    </source>
</evidence>
<reference evidence="20 21" key="1">
    <citation type="submission" date="2018-07" db="EMBL/GenBank/DDBJ databases">
        <title>Genome sequence of Azospirillum sp. ATCC 49961.</title>
        <authorList>
            <person name="Sant'Anna F.H."/>
            <person name="Baldani J.I."/>
            <person name="Zilli J.E."/>
            <person name="Reis V.M."/>
            <person name="Hartmann A."/>
            <person name="Cruz L."/>
            <person name="de Souza E.M."/>
            <person name="de Oliveira Pedrosa F."/>
            <person name="Passaglia L.M.P."/>
        </authorList>
    </citation>
    <scope>NUCLEOTIDE SEQUENCE [LARGE SCALE GENOMIC DNA]</scope>
    <source>
        <strain evidence="20 21">ATCC 49961</strain>
    </source>
</reference>
<evidence type="ECO:0000256" key="7">
    <source>
        <dbReference type="ARBA" id="ARBA00022723"/>
    </source>
</evidence>
<dbReference type="GO" id="GO:0055070">
    <property type="term" value="P:copper ion homeostasis"/>
    <property type="evidence" value="ECO:0007669"/>
    <property type="project" value="TreeGrafter"/>
</dbReference>
<organism evidence="20 21">
    <name type="scientific">Roseomonas genomospecies 6</name>
    <dbReference type="NCBI Taxonomy" id="214106"/>
    <lineage>
        <taxon>Bacteria</taxon>
        <taxon>Pseudomonadati</taxon>
        <taxon>Pseudomonadota</taxon>
        <taxon>Alphaproteobacteria</taxon>
        <taxon>Acetobacterales</taxon>
        <taxon>Roseomonadaceae</taxon>
        <taxon>Roseomonas</taxon>
    </lineage>
</organism>
<evidence type="ECO:0000313" key="21">
    <source>
        <dbReference type="Proteomes" id="UP000480854"/>
    </source>
</evidence>
<dbReference type="PANTHER" id="PTHR43520">
    <property type="entry name" value="ATP7, ISOFORM B"/>
    <property type="match status" value="1"/>
</dbReference>
<dbReference type="Pfam" id="PF00122">
    <property type="entry name" value="E1-E2_ATPase"/>
    <property type="match status" value="1"/>
</dbReference>
<dbReference type="InterPro" id="IPR018303">
    <property type="entry name" value="ATPase_P-typ_P_site"/>
</dbReference>
<dbReference type="SFLD" id="SFLDG00002">
    <property type="entry name" value="C1.7:_P-type_atpase_like"/>
    <property type="match status" value="1"/>
</dbReference>
<evidence type="ECO:0000259" key="19">
    <source>
        <dbReference type="PROSITE" id="PS50846"/>
    </source>
</evidence>
<evidence type="ECO:0000256" key="18">
    <source>
        <dbReference type="RuleBase" id="RU362081"/>
    </source>
</evidence>
<dbReference type="InterPro" id="IPR023298">
    <property type="entry name" value="ATPase_P-typ_TM_dom_sf"/>
</dbReference>
<dbReference type="SUPFAM" id="SSF81653">
    <property type="entry name" value="Calcium ATPase, transduction domain A"/>
    <property type="match status" value="1"/>
</dbReference>
<keyword evidence="11 18" id="KW-0067">ATP-binding</keyword>
<keyword evidence="14 18" id="KW-1133">Transmembrane helix</keyword>
<feature type="transmembrane region" description="Helical" evidence="18">
    <location>
        <begin position="766"/>
        <end position="786"/>
    </location>
</feature>
<dbReference type="SUPFAM" id="SSF81665">
    <property type="entry name" value="Calcium ATPase, transmembrane domain M"/>
    <property type="match status" value="1"/>
</dbReference>
<evidence type="ECO:0000256" key="17">
    <source>
        <dbReference type="ARBA" id="ARBA00023136"/>
    </source>
</evidence>
<evidence type="ECO:0000256" key="2">
    <source>
        <dbReference type="ARBA" id="ARBA00006024"/>
    </source>
</evidence>
<feature type="domain" description="HMA" evidence="19">
    <location>
        <begin position="90"/>
        <end position="154"/>
    </location>
</feature>
<dbReference type="PROSITE" id="PS50846">
    <property type="entry name" value="HMA_2"/>
    <property type="match status" value="2"/>
</dbReference>
<comment type="similarity">
    <text evidence="2 18">Belongs to the cation transport ATPase (P-type) (TC 3.A.3) family. Type IB subfamily.</text>
</comment>
<keyword evidence="17 18" id="KW-0472">Membrane</keyword>
<dbReference type="PRINTS" id="PR00942">
    <property type="entry name" value="CUATPASEI"/>
</dbReference>
<dbReference type="Gene3D" id="3.40.50.1000">
    <property type="entry name" value="HAD superfamily/HAD-like"/>
    <property type="match status" value="1"/>
</dbReference>
<evidence type="ECO:0000256" key="16">
    <source>
        <dbReference type="ARBA" id="ARBA00023065"/>
    </source>
</evidence>
<gene>
    <name evidence="20" type="ORF">DS843_16230</name>
</gene>
<dbReference type="InterPro" id="IPR006122">
    <property type="entry name" value="HMA_Cu_ion-bd"/>
</dbReference>
<evidence type="ECO:0000256" key="5">
    <source>
        <dbReference type="ARBA" id="ARBA00022475"/>
    </source>
</evidence>
<dbReference type="GO" id="GO:0043682">
    <property type="term" value="F:P-type divalent copper transporter activity"/>
    <property type="evidence" value="ECO:0007669"/>
    <property type="project" value="TreeGrafter"/>
</dbReference>
<evidence type="ECO:0000256" key="14">
    <source>
        <dbReference type="ARBA" id="ARBA00022989"/>
    </source>
</evidence>
<keyword evidence="4" id="KW-0813">Transport</keyword>
<feature type="transmembrane region" description="Helical" evidence="18">
    <location>
        <begin position="266"/>
        <end position="285"/>
    </location>
</feature>
<comment type="subcellular location">
    <subcellularLocation>
        <location evidence="1">Cell membrane</location>
        <topology evidence="1">Multi-pass membrane protein</topology>
    </subcellularLocation>
</comment>
<dbReference type="PANTHER" id="PTHR43520:SF8">
    <property type="entry name" value="P-TYPE CU(+) TRANSPORTER"/>
    <property type="match status" value="1"/>
</dbReference>
<keyword evidence="15" id="KW-0186">Copper</keyword>
<evidence type="ECO:0000313" key="20">
    <source>
        <dbReference type="EMBL" id="KAA0679486.1"/>
    </source>
</evidence>
<keyword evidence="9 18" id="KW-0547">Nucleotide-binding</keyword>
<accession>A0A9W7TWH6</accession>
<dbReference type="PRINTS" id="PR00119">
    <property type="entry name" value="CATATPASE"/>
</dbReference>
<dbReference type="NCBIfam" id="TIGR01511">
    <property type="entry name" value="ATPase-IB1_Cu"/>
    <property type="match status" value="1"/>
</dbReference>
<dbReference type="NCBIfam" id="TIGR00003">
    <property type="entry name" value="copper ion binding protein"/>
    <property type="match status" value="2"/>
</dbReference>
<dbReference type="CDD" id="cd02094">
    <property type="entry name" value="P-type_ATPase_Cu-like"/>
    <property type="match status" value="1"/>
</dbReference>
<dbReference type="RefSeq" id="WP_149469936.1">
    <property type="nucleotide sequence ID" value="NZ_QOKW01000012.1"/>
</dbReference>
<dbReference type="EC" id="7.2.2.8" evidence="3"/>
<keyword evidence="5 18" id="KW-1003">Cell membrane</keyword>
<keyword evidence="21" id="KW-1185">Reference proteome</keyword>
<dbReference type="InterPro" id="IPR008250">
    <property type="entry name" value="ATPase_P-typ_transduc_dom_A_sf"/>
</dbReference>
<dbReference type="NCBIfam" id="TIGR01494">
    <property type="entry name" value="ATPase_P-type"/>
    <property type="match status" value="2"/>
</dbReference>
<dbReference type="Gene3D" id="2.70.150.10">
    <property type="entry name" value="Calcium-transporting ATPase, cytoplasmic transduction domain A"/>
    <property type="match status" value="1"/>
</dbReference>
<name>A0A9W7TWH6_9PROT</name>
<evidence type="ECO:0000256" key="3">
    <source>
        <dbReference type="ARBA" id="ARBA00012517"/>
    </source>
</evidence>
<keyword evidence="7 18" id="KW-0479">Metal-binding</keyword>
<feature type="transmembrane region" description="Helical" evidence="18">
    <location>
        <begin position="422"/>
        <end position="444"/>
    </location>
</feature>
<comment type="caution">
    <text evidence="20">The sequence shown here is derived from an EMBL/GenBank/DDBJ whole genome shotgun (WGS) entry which is preliminary data.</text>
</comment>
<dbReference type="SFLD" id="SFLDS00003">
    <property type="entry name" value="Haloacid_Dehalogenase"/>
    <property type="match status" value="1"/>
</dbReference>